<keyword evidence="2" id="KW-0677">Repeat</keyword>
<dbReference type="STRING" id="269621.A0A238FJA1"/>
<organism evidence="6 7">
    <name type="scientific">Microbotryum intermedium</name>
    <dbReference type="NCBI Taxonomy" id="269621"/>
    <lineage>
        <taxon>Eukaryota</taxon>
        <taxon>Fungi</taxon>
        <taxon>Dikarya</taxon>
        <taxon>Basidiomycota</taxon>
        <taxon>Pucciniomycotina</taxon>
        <taxon>Microbotryomycetes</taxon>
        <taxon>Microbotryales</taxon>
        <taxon>Microbotryaceae</taxon>
        <taxon>Microbotryum</taxon>
    </lineage>
</organism>
<dbReference type="PANTHER" id="PTHR47447">
    <property type="entry name" value="OS03G0856100 PROTEIN"/>
    <property type="match status" value="1"/>
</dbReference>
<dbReference type="EMBL" id="FMSP01000008">
    <property type="protein sequence ID" value="SCV71964.1"/>
    <property type="molecule type" value="Genomic_DNA"/>
</dbReference>
<evidence type="ECO:0000313" key="7">
    <source>
        <dbReference type="Proteomes" id="UP000198372"/>
    </source>
</evidence>
<dbReference type="PANTHER" id="PTHR47447:SF15">
    <property type="entry name" value="OS02G0120000 PROTEIN"/>
    <property type="match status" value="1"/>
</dbReference>
<evidence type="ECO:0000256" key="3">
    <source>
        <dbReference type="ARBA" id="ARBA00044493"/>
    </source>
</evidence>
<dbReference type="Gene3D" id="1.25.40.10">
    <property type="entry name" value="Tetratricopeptide repeat domain"/>
    <property type="match status" value="2"/>
</dbReference>
<sequence>MLARACKGKSVLRPVLPCTCRRPSVSVSVSPANLLFNCYSSRSAASSSSFSFASTSQATLTHASFDQLATPTAKWPPQFGHLLPKQGVSSPHPSPAVKGRQRRRRQRQPNQLVALVPKLPIVRAGGVSASNPSSSSLSSWSSSDRVHQQLSPYLPLVTRERSHLLFQLRSALASKVRSPERTWSALTEVIRYPNVLPDLPTSSYATSYKVAVDEYHPVQDPRKPIRLSLPELRKTFDILSSARPATWKGLTKLLVLVELYALHGDPTTMPAVGSTTNADLGKNSLLNAFTADAASLLRRRDLRALMTFAGANIRSPRRQIELENALTIFGYIRGEIGIKAFNTLLNLASLARAWDLYDNAQARMHSMRVREDVATVGIRMTMLLRRGANLDAIWREFVQGVQRYGPERRDRLLWGSMVWCFARRGKMNDAMRLFTTMQQGSDDSHQVDLLALGPQQTRFDYHDDGATPTLCVHAPRPDRSTFEGLVQAFAHYGDLASALAVMRDMLGSDPPIGPSHQTYASLFRGFTRHGRVPSGLASRHLHGGVYSIDRRNLSAYREAPLSALSSLVTRTARHTRPGLDWSLEVLDSLFDGFIASSPPMTADSTHLPFQGARSAPQPAQLFWLVLAYEVMTGNDSALVLNRWARVEQVFNRTERSGWKGWKVDGRLQRKLEAHEMRVRGPQISV</sequence>
<comment type="function">
    <text evidence="3">Regulates mitochondrial small subunit maturation by controlling 15S rRNA 5'-end processing. Localizes to the 5' precursor of the 15S rRNA in a position that is subsequently occupied by mS47 in the mature yeast mtSSU. Uses structure and sequence-specific RNA recognition, binding to a single-stranded region of the precursor and specifically recognizing bases -6 to -1. The exchange of Ccm1 for mS47 is coupled to the irreversible removal of precursor rRNA that is accompanied by conformational changes of the mitoribosomal proteins uS5m and mS26. These conformational changes signal completion of 5'-end rRNA processing through protection of the mature 5'-end of the 15S rRNA and stabilization of mS47. The removal of the 5' precursor together with the dissociation of Ccm1 may be catalyzed by the 5'-3' exoribonuclease Pet127. Involved in the specific removal of group I introns in mitochondrial encoded transcripts.</text>
</comment>
<comment type="similarity">
    <text evidence="1">Belongs to the CCM1 family.</text>
</comment>
<accession>A0A238FJA1</accession>
<evidence type="ECO:0000256" key="5">
    <source>
        <dbReference type="SAM" id="MobiDB-lite"/>
    </source>
</evidence>
<dbReference type="OrthoDB" id="1908178at2759"/>
<gene>
    <name evidence="6" type="ORF">BQ2448_4658</name>
</gene>
<comment type="subunit">
    <text evidence="4">Binds to mitochondrial small subunit 15S rRNA.</text>
</comment>
<evidence type="ECO:0000313" key="6">
    <source>
        <dbReference type="EMBL" id="SCV71964.1"/>
    </source>
</evidence>
<evidence type="ECO:0000256" key="2">
    <source>
        <dbReference type="ARBA" id="ARBA00022737"/>
    </source>
</evidence>
<dbReference type="InterPro" id="IPR002885">
    <property type="entry name" value="PPR_rpt"/>
</dbReference>
<feature type="region of interest" description="Disordered" evidence="5">
    <location>
        <begin position="79"/>
        <end position="110"/>
    </location>
</feature>
<dbReference type="InterPro" id="IPR011990">
    <property type="entry name" value="TPR-like_helical_dom_sf"/>
</dbReference>
<dbReference type="AlphaFoldDB" id="A0A238FJA1"/>
<name>A0A238FJA1_9BASI</name>
<dbReference type="Pfam" id="PF01535">
    <property type="entry name" value="PPR"/>
    <property type="match status" value="1"/>
</dbReference>
<evidence type="ECO:0000256" key="1">
    <source>
        <dbReference type="ARBA" id="ARBA00006192"/>
    </source>
</evidence>
<protein>
    <submittedName>
        <fullName evidence="6">BQ2448_4658 protein</fullName>
    </submittedName>
</protein>
<evidence type="ECO:0000256" key="4">
    <source>
        <dbReference type="ARBA" id="ARBA00044511"/>
    </source>
</evidence>
<proteinExistence type="inferred from homology"/>
<reference evidence="7" key="1">
    <citation type="submission" date="2016-09" db="EMBL/GenBank/DDBJ databases">
        <authorList>
            <person name="Jeantristanb JTB J.-T."/>
            <person name="Ricardo R."/>
        </authorList>
    </citation>
    <scope>NUCLEOTIDE SEQUENCE [LARGE SCALE GENOMIC DNA]</scope>
</reference>
<dbReference type="Proteomes" id="UP000198372">
    <property type="component" value="Unassembled WGS sequence"/>
</dbReference>
<keyword evidence="7" id="KW-1185">Reference proteome</keyword>